<evidence type="ECO:0000313" key="2">
    <source>
        <dbReference type="Proteomes" id="UP000253410"/>
    </source>
</evidence>
<dbReference type="AlphaFoldDB" id="A0A365XSB2"/>
<name>A0A365XSB2_9BACT</name>
<dbReference type="EMBL" id="QFFJ01000002">
    <property type="protein sequence ID" value="RBL89008.1"/>
    <property type="molecule type" value="Genomic_DNA"/>
</dbReference>
<protein>
    <recommendedName>
        <fullName evidence="3">DUF4595 domain-containing protein</fullName>
    </recommendedName>
</protein>
<dbReference type="RefSeq" id="WP_113617751.1">
    <property type="nucleotide sequence ID" value="NZ_QFFJ01000002.1"/>
</dbReference>
<dbReference type="OrthoDB" id="680246at2"/>
<keyword evidence="2" id="KW-1185">Reference proteome</keyword>
<gene>
    <name evidence="1" type="ORF">DF182_20930</name>
</gene>
<sequence length="271" mass="30365">MKKTLLTLAGMALLFTACSKKDDTTQPEDNYLKGLLKGEYSITDTARYEYNSDKTVSRVRYGWIDGADVGGGISTYKYANNKMTEVWLSAYSESLVFGPNTLVAQYIYAGDKLQKIVRPQATGLPRIDSIGYGANGKAEKVFYYEADPADKTKQKNIQIDVLEWTGNNITKITANWAAPDGSPLTAIDTYTFDDKPNYQGDILMTLLEDGFDPEAFNANNVTKVTRDQGALTNRTNTFELEYNSENKVIKQKATYTFKQSGTEVNTFEYYK</sequence>
<accession>A0A365XSB2</accession>
<evidence type="ECO:0000313" key="1">
    <source>
        <dbReference type="EMBL" id="RBL89008.1"/>
    </source>
</evidence>
<reference evidence="1 2" key="1">
    <citation type="submission" date="2018-05" db="EMBL/GenBank/DDBJ databases">
        <title>Chitinophaga sp. K3CV102501T nov., isolated from isolated from a monsoon evergreen broad-leaved forest soil.</title>
        <authorList>
            <person name="Lv Y."/>
        </authorList>
    </citation>
    <scope>NUCLEOTIDE SEQUENCE [LARGE SCALE GENOMIC DNA]</scope>
    <source>
        <strain evidence="1 2">GDMCC 1.1325</strain>
    </source>
</reference>
<dbReference type="Proteomes" id="UP000253410">
    <property type="component" value="Unassembled WGS sequence"/>
</dbReference>
<comment type="caution">
    <text evidence="1">The sequence shown here is derived from an EMBL/GenBank/DDBJ whole genome shotgun (WGS) entry which is preliminary data.</text>
</comment>
<dbReference type="PROSITE" id="PS51257">
    <property type="entry name" value="PROKAR_LIPOPROTEIN"/>
    <property type="match status" value="1"/>
</dbReference>
<organism evidence="1 2">
    <name type="scientific">Chitinophaga flava</name>
    <dbReference type="NCBI Taxonomy" id="2259036"/>
    <lineage>
        <taxon>Bacteria</taxon>
        <taxon>Pseudomonadati</taxon>
        <taxon>Bacteroidota</taxon>
        <taxon>Chitinophagia</taxon>
        <taxon>Chitinophagales</taxon>
        <taxon>Chitinophagaceae</taxon>
        <taxon>Chitinophaga</taxon>
    </lineage>
</organism>
<evidence type="ECO:0008006" key="3">
    <source>
        <dbReference type="Google" id="ProtNLM"/>
    </source>
</evidence>
<proteinExistence type="predicted"/>